<keyword evidence="4" id="KW-0276">Fatty acid metabolism</keyword>
<dbReference type="AlphaFoldDB" id="A0A168MFD8"/>
<feature type="domain" description="Acyl-ACP thioesterase N-terminal hotdog" evidence="8">
    <location>
        <begin position="4"/>
        <end position="122"/>
    </location>
</feature>
<proteinExistence type="inferred from homology"/>
<accession>A0A168MFD8</accession>
<dbReference type="InterPro" id="IPR049427">
    <property type="entry name" value="Acyl-ACP_TE_C"/>
</dbReference>
<dbReference type="InterPro" id="IPR029069">
    <property type="entry name" value="HotDog_dom_sf"/>
</dbReference>
<evidence type="ECO:0000256" key="6">
    <source>
        <dbReference type="ARBA" id="ARBA00023098"/>
    </source>
</evidence>
<reference evidence="10 11" key="1">
    <citation type="submission" date="2016-03" db="EMBL/GenBank/DDBJ databases">
        <title>Draft genome sequence of Paenibacillus antarcticus CECT 5836.</title>
        <authorList>
            <person name="Shin S.-K."/>
            <person name="Yi H."/>
        </authorList>
    </citation>
    <scope>NUCLEOTIDE SEQUENCE [LARGE SCALE GENOMIC DNA]</scope>
    <source>
        <strain evidence="10 11">CECT 5836</strain>
    </source>
</reference>
<name>A0A168MFD8_9BACL</name>
<evidence type="ECO:0000256" key="5">
    <source>
        <dbReference type="ARBA" id="ARBA00022946"/>
    </source>
</evidence>
<dbReference type="Pfam" id="PF01643">
    <property type="entry name" value="Acyl-ACP_TE"/>
    <property type="match status" value="1"/>
</dbReference>
<protein>
    <recommendedName>
        <fullName evidence="12">Acyl-ACP thioesterase</fullName>
    </recommendedName>
</protein>
<dbReference type="GO" id="GO:0016297">
    <property type="term" value="F:fatty acyl-[ACP] hydrolase activity"/>
    <property type="evidence" value="ECO:0007669"/>
    <property type="project" value="InterPro"/>
</dbReference>
<dbReference type="PANTHER" id="PTHR31727">
    <property type="entry name" value="OLEOYL-ACYL CARRIER PROTEIN THIOESTERASE 1, CHLOROPLASTIC"/>
    <property type="match status" value="1"/>
</dbReference>
<gene>
    <name evidence="10" type="ORF">PBAT_15215</name>
</gene>
<dbReference type="InterPro" id="IPR045023">
    <property type="entry name" value="FATA/B"/>
</dbReference>
<keyword evidence="11" id="KW-1185">Reference proteome</keyword>
<keyword evidence="2" id="KW-0444">Lipid biosynthesis</keyword>
<dbReference type="PANTHER" id="PTHR31727:SF6">
    <property type="entry name" value="OLEOYL-ACYL CARRIER PROTEIN THIOESTERASE 1, CHLOROPLASTIC"/>
    <property type="match status" value="1"/>
</dbReference>
<keyword evidence="3" id="KW-0378">Hydrolase</keyword>
<dbReference type="RefSeq" id="WP_068650818.1">
    <property type="nucleotide sequence ID" value="NZ_CP043611.1"/>
</dbReference>
<sequence>MGNTWTVEHLIYSNEIDHNATCRLSNLLSLMQRAADGDVEHMGGTRDQMVAHNMGWMLTTIDLVCERLPRFNEMITITTWNKGTKGPLWLRDFRIFDENNQEIAKACTLWALVNTNKRKVLRPSAYPFEINPYSEDSVGPVPDKMNISDEVELYDSYTMTARYSGIDSNGHLNNARYADLCMDALTVEELEKASIHGFHITYHHEVQRGEVIHILRSKVRDGVIYFRGQSVEGARYYDACLRMKE</sequence>
<dbReference type="Pfam" id="PF20791">
    <property type="entry name" value="Acyl-ACP_TE_C"/>
    <property type="match status" value="1"/>
</dbReference>
<evidence type="ECO:0000256" key="3">
    <source>
        <dbReference type="ARBA" id="ARBA00022801"/>
    </source>
</evidence>
<keyword evidence="6" id="KW-0443">Lipid metabolism</keyword>
<evidence type="ECO:0000256" key="4">
    <source>
        <dbReference type="ARBA" id="ARBA00022832"/>
    </source>
</evidence>
<evidence type="ECO:0000259" key="8">
    <source>
        <dbReference type="Pfam" id="PF01643"/>
    </source>
</evidence>
<dbReference type="Proteomes" id="UP000077355">
    <property type="component" value="Unassembled WGS sequence"/>
</dbReference>
<dbReference type="InterPro" id="IPR002864">
    <property type="entry name" value="Acyl-ACP_thioesterase_NHD"/>
</dbReference>
<evidence type="ECO:0000313" key="11">
    <source>
        <dbReference type="Proteomes" id="UP000077355"/>
    </source>
</evidence>
<dbReference type="SUPFAM" id="SSF54637">
    <property type="entry name" value="Thioesterase/thiol ester dehydrase-isomerase"/>
    <property type="match status" value="2"/>
</dbReference>
<evidence type="ECO:0000259" key="9">
    <source>
        <dbReference type="Pfam" id="PF20791"/>
    </source>
</evidence>
<organism evidence="10 11">
    <name type="scientific">Paenibacillus antarcticus</name>
    <dbReference type="NCBI Taxonomy" id="253703"/>
    <lineage>
        <taxon>Bacteria</taxon>
        <taxon>Bacillati</taxon>
        <taxon>Bacillota</taxon>
        <taxon>Bacilli</taxon>
        <taxon>Bacillales</taxon>
        <taxon>Paenibacillaceae</taxon>
        <taxon>Paenibacillus</taxon>
    </lineage>
</organism>
<dbReference type="OrthoDB" id="9801517at2"/>
<comment type="similarity">
    <text evidence="1">Belongs to the acyl-ACP thioesterase family.</text>
</comment>
<keyword evidence="5" id="KW-0809">Transit peptide</keyword>
<keyword evidence="7" id="KW-0275">Fatty acid biosynthesis</keyword>
<comment type="caution">
    <text evidence="10">The sequence shown here is derived from an EMBL/GenBank/DDBJ whole genome shotgun (WGS) entry which is preliminary data.</text>
</comment>
<dbReference type="EMBL" id="LVJI01000020">
    <property type="protein sequence ID" value="OAB44612.1"/>
    <property type="molecule type" value="Genomic_DNA"/>
</dbReference>
<evidence type="ECO:0008006" key="12">
    <source>
        <dbReference type="Google" id="ProtNLM"/>
    </source>
</evidence>
<dbReference type="CDD" id="cd00586">
    <property type="entry name" value="4HBT"/>
    <property type="match status" value="1"/>
</dbReference>
<dbReference type="GO" id="GO:0000036">
    <property type="term" value="F:acyl carrier activity"/>
    <property type="evidence" value="ECO:0007669"/>
    <property type="project" value="TreeGrafter"/>
</dbReference>
<evidence type="ECO:0000256" key="1">
    <source>
        <dbReference type="ARBA" id="ARBA00006500"/>
    </source>
</evidence>
<feature type="domain" description="Acyl-ACP thioesterase-like C-terminal" evidence="9">
    <location>
        <begin position="156"/>
        <end position="217"/>
    </location>
</feature>
<evidence type="ECO:0000256" key="2">
    <source>
        <dbReference type="ARBA" id="ARBA00022516"/>
    </source>
</evidence>
<evidence type="ECO:0000313" key="10">
    <source>
        <dbReference type="EMBL" id="OAB44612.1"/>
    </source>
</evidence>
<evidence type="ECO:0000256" key="7">
    <source>
        <dbReference type="ARBA" id="ARBA00023160"/>
    </source>
</evidence>
<dbReference type="Gene3D" id="3.10.129.10">
    <property type="entry name" value="Hotdog Thioesterase"/>
    <property type="match status" value="1"/>
</dbReference>